<keyword evidence="3" id="KW-1185">Reference proteome</keyword>
<evidence type="ECO:0000313" key="2">
    <source>
        <dbReference type="EMBL" id="KAL1559386.1"/>
    </source>
</evidence>
<dbReference type="EMBL" id="JBEAFC010000004">
    <property type="protein sequence ID" value="KAL1559386.1"/>
    <property type="molecule type" value="Genomic_DNA"/>
</dbReference>
<protein>
    <submittedName>
        <fullName evidence="2">Uncharacterized protein</fullName>
    </submittedName>
</protein>
<reference evidence="2 3" key="1">
    <citation type="submission" date="2024-06" db="EMBL/GenBank/DDBJ databases">
        <title>A chromosome level genome sequence of Diviner's sage (Salvia divinorum).</title>
        <authorList>
            <person name="Ford S.A."/>
            <person name="Ro D.-K."/>
            <person name="Ness R.W."/>
            <person name="Phillips M.A."/>
        </authorList>
    </citation>
    <scope>NUCLEOTIDE SEQUENCE [LARGE SCALE GENOMIC DNA]</scope>
    <source>
        <strain evidence="2">SAF-2024a</strain>
        <tissue evidence="2">Leaf</tissue>
    </source>
</reference>
<dbReference type="Proteomes" id="UP001567538">
    <property type="component" value="Unassembled WGS sequence"/>
</dbReference>
<name>A0ABD1HSI4_SALDI</name>
<feature type="region of interest" description="Disordered" evidence="1">
    <location>
        <begin position="65"/>
        <end position="95"/>
    </location>
</feature>
<dbReference type="AlphaFoldDB" id="A0ABD1HSI4"/>
<sequence>MVTTKLITTTISGIRSFRSTKMLSLCALNCGPFERLGSVYSGKIAHLTMGRKTLTKRPSVFVPNYSSETANLNDNSSGNSGKQVSTNKPSTLKCK</sequence>
<evidence type="ECO:0000313" key="3">
    <source>
        <dbReference type="Proteomes" id="UP001567538"/>
    </source>
</evidence>
<proteinExistence type="predicted"/>
<evidence type="ECO:0000256" key="1">
    <source>
        <dbReference type="SAM" id="MobiDB-lite"/>
    </source>
</evidence>
<comment type="caution">
    <text evidence="2">The sequence shown here is derived from an EMBL/GenBank/DDBJ whole genome shotgun (WGS) entry which is preliminary data.</text>
</comment>
<gene>
    <name evidence="2" type="ORF">AAHA92_09735</name>
</gene>
<accession>A0ABD1HSI4</accession>
<organism evidence="2 3">
    <name type="scientific">Salvia divinorum</name>
    <name type="common">Maria pastora</name>
    <name type="synonym">Diviner's sage</name>
    <dbReference type="NCBI Taxonomy" id="28513"/>
    <lineage>
        <taxon>Eukaryota</taxon>
        <taxon>Viridiplantae</taxon>
        <taxon>Streptophyta</taxon>
        <taxon>Embryophyta</taxon>
        <taxon>Tracheophyta</taxon>
        <taxon>Spermatophyta</taxon>
        <taxon>Magnoliopsida</taxon>
        <taxon>eudicotyledons</taxon>
        <taxon>Gunneridae</taxon>
        <taxon>Pentapetalae</taxon>
        <taxon>asterids</taxon>
        <taxon>lamiids</taxon>
        <taxon>Lamiales</taxon>
        <taxon>Lamiaceae</taxon>
        <taxon>Nepetoideae</taxon>
        <taxon>Mentheae</taxon>
        <taxon>Salviinae</taxon>
        <taxon>Salvia</taxon>
        <taxon>Salvia subgen. Calosphace</taxon>
    </lineage>
</organism>